<proteinExistence type="predicted"/>
<keyword evidence="1" id="KW-0732">Signal</keyword>
<dbReference type="AlphaFoldDB" id="A0A4R1KQ70"/>
<evidence type="ECO:0000313" key="3">
    <source>
        <dbReference type="Proteomes" id="UP000295496"/>
    </source>
</evidence>
<sequence>MKLMQKLSFGACLASAILLAGCSSMPSNTLTFNPQSPTATTAFNTQNQKAIVNVVSKDGRSQSEVSSYTLNSALFKLYSSPAVEKLFQQVVQQDLNAKGFRLADSGVNTNVLVTVKEFYAKVEEGNIRHKITSKIQLEIHVQGIQGNFTKNFGASRIDEGALGVNNNDIQKSLDATLTDVVSALYKDTEIAGAISRYVN</sequence>
<dbReference type="RefSeq" id="WP_132302652.1">
    <property type="nucleotide sequence ID" value="NZ_CP170642.1"/>
</dbReference>
<feature type="signal peptide" evidence="1">
    <location>
        <begin position="1"/>
        <end position="20"/>
    </location>
</feature>
<evidence type="ECO:0000256" key="1">
    <source>
        <dbReference type="SAM" id="SignalP"/>
    </source>
</evidence>
<dbReference type="InterPro" id="IPR005619">
    <property type="entry name" value="Uncharacterised_YajG"/>
</dbReference>
<keyword evidence="3" id="KW-1185">Reference proteome</keyword>
<organism evidence="2 3">
    <name type="scientific">Lonepinella koalarum</name>
    <dbReference type="NCBI Taxonomy" id="53417"/>
    <lineage>
        <taxon>Bacteria</taxon>
        <taxon>Pseudomonadati</taxon>
        <taxon>Pseudomonadota</taxon>
        <taxon>Gammaproteobacteria</taxon>
        <taxon>Pasteurellales</taxon>
        <taxon>Pasteurellaceae</taxon>
        <taxon>Lonepinella</taxon>
    </lineage>
</organism>
<name>A0A4R1KQ70_9PAST</name>
<comment type="caution">
    <text evidence="2">The sequence shown here is derived from an EMBL/GenBank/DDBJ whole genome shotgun (WGS) entry which is preliminary data.</text>
</comment>
<evidence type="ECO:0000313" key="2">
    <source>
        <dbReference type="EMBL" id="TCK67174.1"/>
    </source>
</evidence>
<accession>A0A4R1KQ70</accession>
<reference evidence="2 3" key="1">
    <citation type="submission" date="2019-03" db="EMBL/GenBank/DDBJ databases">
        <title>Genomic Encyclopedia of Type Strains, Phase IV (KMG-IV): sequencing the most valuable type-strain genomes for metagenomic binning, comparative biology and taxonomic classification.</title>
        <authorList>
            <person name="Goeker M."/>
        </authorList>
    </citation>
    <scope>NUCLEOTIDE SEQUENCE [LARGE SCALE GENOMIC DNA]</scope>
    <source>
        <strain evidence="2 3">DSM 10053</strain>
    </source>
</reference>
<dbReference type="EMBL" id="SMGJ01000007">
    <property type="protein sequence ID" value="TCK67174.1"/>
    <property type="molecule type" value="Genomic_DNA"/>
</dbReference>
<dbReference type="Proteomes" id="UP000295496">
    <property type="component" value="Unassembled WGS sequence"/>
</dbReference>
<keyword evidence="2" id="KW-0449">Lipoprotein</keyword>
<gene>
    <name evidence="2" type="ORF">EV692_2083</name>
</gene>
<protein>
    <submittedName>
        <fullName evidence="2">Putative lipoprotein</fullName>
    </submittedName>
</protein>
<dbReference type="Pfam" id="PF03923">
    <property type="entry name" value="Lipoprotein_16"/>
    <property type="match status" value="1"/>
</dbReference>
<feature type="chain" id="PRO_5030099082" evidence="1">
    <location>
        <begin position="21"/>
        <end position="199"/>
    </location>
</feature>
<dbReference type="PROSITE" id="PS51257">
    <property type="entry name" value="PROKAR_LIPOPROTEIN"/>
    <property type="match status" value="1"/>
</dbReference>